<evidence type="ECO:0000313" key="2">
    <source>
        <dbReference type="EMBL" id="KKK20288.1"/>
    </source>
</evidence>
<sequence>MAEVPEKGCTACGWTADKEKRCHYTSHLKLFYGASTRGVWSIGSDVILKDRPDEGPKAKVEVKTLNYLATHTEIPVPKVLRDWVDRDGRYFVLNERIGGQTLEETWASLSEAQRIEIADQVVGVRKQLRSVTSSSIQCVDQSPCYPGLLFFDLEPRGPFHSDQELWDALAVNLSHLPQQVLQNLRRRLPKCEPYVLTHCDLNLGNIMIQDGKVVSILDWEYAAFFPIWYEYVSASFGFTKMDVEWKKLLRERLGIHDEAHEDAKLFWTDMCNLRQYPNLDNEGRKSLEKYSTTILK</sequence>
<reference evidence="2 3" key="1">
    <citation type="submission" date="2015-02" db="EMBL/GenBank/DDBJ databases">
        <title>Draft Genome Sequences of Two Closely-Related Aflatoxigenic Aspergillus Species Obtained from the Cote d'Ivoire.</title>
        <authorList>
            <person name="Moore G.G."/>
            <person name="Beltz S.B."/>
            <person name="Mack B.M."/>
        </authorList>
    </citation>
    <scope>NUCLEOTIDE SEQUENCE [LARGE SCALE GENOMIC DNA]</scope>
    <source>
        <strain evidence="2 3">SRRC1432</strain>
    </source>
</reference>
<protein>
    <recommendedName>
        <fullName evidence="1">Aminoglycoside phosphotransferase domain-containing protein</fullName>
    </recommendedName>
</protein>
<accession>A0A0F8UL79</accession>
<dbReference type="VEuPathDB" id="FungiDB:P175DRAFT_0505156"/>
<dbReference type="Gene3D" id="3.90.1200.10">
    <property type="match status" value="1"/>
</dbReference>
<dbReference type="CDD" id="cd05120">
    <property type="entry name" value="APH_ChoK_like"/>
    <property type="match status" value="1"/>
</dbReference>
<dbReference type="Proteomes" id="UP000034947">
    <property type="component" value="Unassembled WGS sequence"/>
</dbReference>
<evidence type="ECO:0000259" key="1">
    <source>
        <dbReference type="Pfam" id="PF01636"/>
    </source>
</evidence>
<organism evidence="2 3">
    <name type="scientific">Aspergillus ochraceoroseus</name>
    <dbReference type="NCBI Taxonomy" id="138278"/>
    <lineage>
        <taxon>Eukaryota</taxon>
        <taxon>Fungi</taxon>
        <taxon>Dikarya</taxon>
        <taxon>Ascomycota</taxon>
        <taxon>Pezizomycotina</taxon>
        <taxon>Eurotiomycetes</taxon>
        <taxon>Eurotiomycetidae</taxon>
        <taxon>Eurotiales</taxon>
        <taxon>Aspergillaceae</taxon>
        <taxon>Aspergillus</taxon>
        <taxon>Aspergillus subgen. Nidulantes</taxon>
    </lineage>
</organism>
<dbReference type="Pfam" id="PF01636">
    <property type="entry name" value="APH"/>
    <property type="match status" value="1"/>
</dbReference>
<gene>
    <name evidence="2" type="ORF">AOCH_003565</name>
</gene>
<dbReference type="AlphaFoldDB" id="A0A0F8UL79"/>
<dbReference type="EMBL" id="JYKN01001490">
    <property type="protein sequence ID" value="KKK20288.1"/>
    <property type="molecule type" value="Genomic_DNA"/>
</dbReference>
<dbReference type="SUPFAM" id="SSF56112">
    <property type="entry name" value="Protein kinase-like (PK-like)"/>
    <property type="match status" value="1"/>
</dbReference>
<evidence type="ECO:0000313" key="3">
    <source>
        <dbReference type="Proteomes" id="UP000034947"/>
    </source>
</evidence>
<feature type="domain" description="Aminoglycoside phosphotransferase" evidence="1">
    <location>
        <begin position="35"/>
        <end position="245"/>
    </location>
</feature>
<dbReference type="OrthoDB" id="8300194at2759"/>
<comment type="caution">
    <text evidence="2">The sequence shown here is derived from an EMBL/GenBank/DDBJ whole genome shotgun (WGS) entry which is preliminary data.</text>
</comment>
<dbReference type="PANTHER" id="PTHR21310">
    <property type="entry name" value="AMINOGLYCOSIDE PHOSPHOTRANSFERASE-RELATED-RELATED"/>
    <property type="match status" value="1"/>
</dbReference>
<dbReference type="InterPro" id="IPR011009">
    <property type="entry name" value="Kinase-like_dom_sf"/>
</dbReference>
<dbReference type="InterPro" id="IPR051678">
    <property type="entry name" value="AGP_Transferase"/>
</dbReference>
<dbReference type="PANTHER" id="PTHR21310:SF15">
    <property type="entry name" value="AMINOGLYCOSIDE PHOSPHOTRANSFERASE DOMAIN-CONTAINING PROTEIN"/>
    <property type="match status" value="1"/>
</dbReference>
<dbReference type="InterPro" id="IPR002575">
    <property type="entry name" value="Aminoglycoside_PTrfase"/>
</dbReference>
<proteinExistence type="predicted"/>
<keyword evidence="3" id="KW-1185">Reference proteome</keyword>
<name>A0A0F8UL79_9EURO</name>